<organism evidence="1 2">
    <name type="scientific">Sporanaerobium hydrogeniformans</name>
    <dbReference type="NCBI Taxonomy" id="3072179"/>
    <lineage>
        <taxon>Bacteria</taxon>
        <taxon>Bacillati</taxon>
        <taxon>Bacillota</taxon>
        <taxon>Clostridia</taxon>
        <taxon>Lachnospirales</taxon>
        <taxon>Lachnospiraceae</taxon>
        <taxon>Sporanaerobium</taxon>
    </lineage>
</organism>
<keyword evidence="2" id="KW-1185">Reference proteome</keyword>
<protein>
    <submittedName>
        <fullName evidence="1">Uncharacterized protein</fullName>
    </submittedName>
</protein>
<dbReference type="EMBL" id="PEDL01000002">
    <property type="protein sequence ID" value="PHV71877.1"/>
    <property type="molecule type" value="Genomic_DNA"/>
</dbReference>
<reference evidence="1" key="1">
    <citation type="submission" date="2017-10" db="EMBL/GenBank/DDBJ databases">
        <title>Genome sequence of cellulolytic Lachnospiraceae bacterium XHS1971 isolated from hotspring sediment.</title>
        <authorList>
            <person name="Vasudevan G."/>
            <person name="Joshi A.J."/>
            <person name="Hivarkar S."/>
            <person name="Lanjekar V.B."/>
            <person name="Dhakephalkar P.K."/>
            <person name="Dagar S."/>
        </authorList>
    </citation>
    <scope>NUCLEOTIDE SEQUENCE</scope>
    <source>
        <strain evidence="1">XHS1971</strain>
    </source>
</reference>
<sequence length="178" mass="20795">MIWAYVLENMGVEDLRSNQSVFLLIKDLKIEDKYLYFDNTFERPELEKLLDCMGIGDKLIIRSVEDIADSLSELANIFQRFSEKKIVLCSCVEPFLCEEDYQENLNGYVKLYLYYNQKKKDTAYQKALSEGKVGRPLKTVEIEKAINMYESGQFKISQIEMITGVSKSTIYRYANKKQ</sequence>
<dbReference type="Proteomes" id="UP000224460">
    <property type="component" value="Unassembled WGS sequence"/>
</dbReference>
<gene>
    <name evidence="1" type="ORF">CS063_04800</name>
</gene>
<comment type="caution">
    <text evidence="1">The sequence shown here is derived from an EMBL/GenBank/DDBJ whole genome shotgun (WGS) entry which is preliminary data.</text>
</comment>
<name>A0AC61DG16_9FIRM</name>
<evidence type="ECO:0000313" key="2">
    <source>
        <dbReference type="Proteomes" id="UP000224460"/>
    </source>
</evidence>
<accession>A0AC61DG16</accession>
<proteinExistence type="predicted"/>
<evidence type="ECO:0000313" key="1">
    <source>
        <dbReference type="EMBL" id="PHV71877.1"/>
    </source>
</evidence>